<reference evidence="3" key="2">
    <citation type="journal article" date="2022" name="Microbiol. Resour. Announc.">
        <title>Metagenome Sequencing to Explore Phylogenomics of Terrestrial Cyanobacteria.</title>
        <authorList>
            <person name="Ward R.D."/>
            <person name="Stajich J.E."/>
            <person name="Johansen J.R."/>
            <person name="Huntemann M."/>
            <person name="Clum A."/>
            <person name="Foster B."/>
            <person name="Foster B."/>
            <person name="Roux S."/>
            <person name="Palaniappan K."/>
            <person name="Varghese N."/>
            <person name="Mukherjee S."/>
            <person name="Reddy T.B.K."/>
            <person name="Daum C."/>
            <person name="Copeland A."/>
            <person name="Chen I.A."/>
            <person name="Ivanova N.N."/>
            <person name="Kyrpides N.C."/>
            <person name="Shapiro N."/>
            <person name="Eloe-Fadrosh E.A."/>
            <person name="Pietrasiak N."/>
        </authorList>
    </citation>
    <scope>NUCLEOTIDE SEQUENCE</scope>
    <source>
        <strain evidence="3">CPER-KK1</strain>
    </source>
</reference>
<dbReference type="CDD" id="cd03801">
    <property type="entry name" value="GT4_PimA-like"/>
    <property type="match status" value="1"/>
</dbReference>
<feature type="domain" description="Glycosyl transferase family 1" evidence="2">
    <location>
        <begin position="230"/>
        <end position="381"/>
    </location>
</feature>
<dbReference type="Gene3D" id="3.40.50.2000">
    <property type="entry name" value="Glycogen Phosphorylase B"/>
    <property type="match status" value="2"/>
</dbReference>
<dbReference type="AlphaFoldDB" id="A0A951PJU4"/>
<evidence type="ECO:0000313" key="4">
    <source>
        <dbReference type="Proteomes" id="UP000753908"/>
    </source>
</evidence>
<evidence type="ECO:0000256" key="1">
    <source>
        <dbReference type="ARBA" id="ARBA00022679"/>
    </source>
</evidence>
<dbReference type="PANTHER" id="PTHR46401:SF2">
    <property type="entry name" value="GLYCOSYLTRANSFERASE WBBK-RELATED"/>
    <property type="match status" value="1"/>
</dbReference>
<dbReference type="GO" id="GO:0009103">
    <property type="term" value="P:lipopolysaccharide biosynthetic process"/>
    <property type="evidence" value="ECO:0007669"/>
    <property type="project" value="TreeGrafter"/>
</dbReference>
<reference evidence="3" key="1">
    <citation type="submission" date="2021-05" db="EMBL/GenBank/DDBJ databases">
        <authorList>
            <person name="Pietrasiak N."/>
            <person name="Ward R."/>
            <person name="Stajich J.E."/>
            <person name="Kurbessoian T."/>
        </authorList>
    </citation>
    <scope>NUCLEOTIDE SEQUENCE</scope>
    <source>
        <strain evidence="3">CPER-KK1</strain>
    </source>
</reference>
<comment type="caution">
    <text evidence="3">The sequence shown here is derived from an EMBL/GenBank/DDBJ whole genome shotgun (WGS) entry which is preliminary data.</text>
</comment>
<sequence>MKRFIAIQTGARRNYAVPSILEKAGMLEAFYTDLCANTGLGALLDHFCPHPLKRGALSRLLNRRVPSHIQRNVHTFDWVALGYLIRQQIAGDDALAQHQALAIFNEEFARAMRSTGLGQATHIFSMFGEGTNFLAFAKKQNLQVITEIYISPLTHKIVQAERKSFPDIEPILSQEIIQADYASFDRVCESTDVFIVPSEFVARGLEEFGIERSKCYTVPYVVGDSWLKLNNQPTKGRILFVGTAELRKGIHSLGMAAGKLSHRNYEFRVAGGVSSTIGHHRLTQNLNFLGRVPRADIQHEYAGSDIFVLPSLAEGSAEVTYEALAAGLPVITTQAAGSVVRDGIEGFIIPERDSEALANRIEELVENRELRDRMAAAARERAKDYTWDKYAERLLGVLQAV</sequence>
<dbReference type="Pfam" id="PF00534">
    <property type="entry name" value="Glycos_transf_1"/>
    <property type="match status" value="1"/>
</dbReference>
<name>A0A951PJU4_9CYAN</name>
<proteinExistence type="predicted"/>
<dbReference type="Proteomes" id="UP000753908">
    <property type="component" value="Unassembled WGS sequence"/>
</dbReference>
<dbReference type="InterPro" id="IPR001296">
    <property type="entry name" value="Glyco_trans_1"/>
</dbReference>
<dbReference type="SUPFAM" id="SSF53756">
    <property type="entry name" value="UDP-Glycosyltransferase/glycogen phosphorylase"/>
    <property type="match status" value="1"/>
</dbReference>
<accession>A0A951PJU4</accession>
<protein>
    <submittedName>
        <fullName evidence="3">Glycosyltransferase family 4 protein</fullName>
    </submittedName>
</protein>
<dbReference type="PANTHER" id="PTHR46401">
    <property type="entry name" value="GLYCOSYLTRANSFERASE WBBK-RELATED"/>
    <property type="match status" value="1"/>
</dbReference>
<evidence type="ECO:0000259" key="2">
    <source>
        <dbReference type="Pfam" id="PF00534"/>
    </source>
</evidence>
<dbReference type="EMBL" id="JAHHIF010000012">
    <property type="protein sequence ID" value="MBW4545028.1"/>
    <property type="molecule type" value="Genomic_DNA"/>
</dbReference>
<evidence type="ECO:0000313" key="3">
    <source>
        <dbReference type="EMBL" id="MBW4545028.1"/>
    </source>
</evidence>
<gene>
    <name evidence="3" type="ORF">KME25_11360</name>
</gene>
<organism evidence="3 4">
    <name type="scientific">Symplocastrum torsivum CPER-KK1</name>
    <dbReference type="NCBI Taxonomy" id="450513"/>
    <lineage>
        <taxon>Bacteria</taxon>
        <taxon>Bacillati</taxon>
        <taxon>Cyanobacteriota</taxon>
        <taxon>Cyanophyceae</taxon>
        <taxon>Oscillatoriophycideae</taxon>
        <taxon>Oscillatoriales</taxon>
        <taxon>Microcoleaceae</taxon>
        <taxon>Symplocastrum</taxon>
    </lineage>
</organism>
<dbReference type="GO" id="GO:0016757">
    <property type="term" value="F:glycosyltransferase activity"/>
    <property type="evidence" value="ECO:0007669"/>
    <property type="project" value="InterPro"/>
</dbReference>
<keyword evidence="1" id="KW-0808">Transferase</keyword>